<accession>A0AAE0XVQ6</accession>
<feature type="region of interest" description="Disordered" evidence="1">
    <location>
        <begin position="1"/>
        <end position="36"/>
    </location>
</feature>
<dbReference type="AlphaFoldDB" id="A0AAE0XVQ6"/>
<reference evidence="2" key="1">
    <citation type="journal article" date="2023" name="G3 (Bethesda)">
        <title>A reference genome for the long-term kleptoplast-retaining sea slug Elysia crispata morphotype clarki.</title>
        <authorList>
            <person name="Eastman K.E."/>
            <person name="Pendleton A.L."/>
            <person name="Shaikh M.A."/>
            <person name="Suttiyut T."/>
            <person name="Ogas R."/>
            <person name="Tomko P."/>
            <person name="Gavelis G."/>
            <person name="Widhalm J.R."/>
            <person name="Wisecaver J.H."/>
        </authorList>
    </citation>
    <scope>NUCLEOTIDE SEQUENCE</scope>
    <source>
        <strain evidence="2">ECLA1</strain>
    </source>
</reference>
<name>A0AAE0XVQ6_9GAST</name>
<protein>
    <submittedName>
        <fullName evidence="2">Uncharacterized protein</fullName>
    </submittedName>
</protein>
<keyword evidence="3" id="KW-1185">Reference proteome</keyword>
<gene>
    <name evidence="2" type="ORF">RRG08_004251</name>
</gene>
<evidence type="ECO:0000256" key="1">
    <source>
        <dbReference type="SAM" id="MobiDB-lite"/>
    </source>
</evidence>
<feature type="non-terminal residue" evidence="2">
    <location>
        <position position="103"/>
    </location>
</feature>
<proteinExistence type="predicted"/>
<evidence type="ECO:0000313" key="2">
    <source>
        <dbReference type="EMBL" id="KAK3714248.1"/>
    </source>
</evidence>
<comment type="caution">
    <text evidence="2">The sequence shown here is derived from an EMBL/GenBank/DDBJ whole genome shotgun (WGS) entry which is preliminary data.</text>
</comment>
<organism evidence="2 3">
    <name type="scientific">Elysia crispata</name>
    <name type="common">lettuce slug</name>
    <dbReference type="NCBI Taxonomy" id="231223"/>
    <lineage>
        <taxon>Eukaryota</taxon>
        <taxon>Metazoa</taxon>
        <taxon>Spiralia</taxon>
        <taxon>Lophotrochozoa</taxon>
        <taxon>Mollusca</taxon>
        <taxon>Gastropoda</taxon>
        <taxon>Heterobranchia</taxon>
        <taxon>Euthyneura</taxon>
        <taxon>Panpulmonata</taxon>
        <taxon>Sacoglossa</taxon>
        <taxon>Placobranchoidea</taxon>
        <taxon>Plakobranchidae</taxon>
        <taxon>Elysia</taxon>
    </lineage>
</organism>
<dbReference type="Proteomes" id="UP001283361">
    <property type="component" value="Unassembled WGS sequence"/>
</dbReference>
<evidence type="ECO:0000313" key="3">
    <source>
        <dbReference type="Proteomes" id="UP001283361"/>
    </source>
</evidence>
<feature type="compositionally biased region" description="Polar residues" evidence="1">
    <location>
        <begin position="15"/>
        <end position="32"/>
    </location>
</feature>
<sequence length="103" mass="11234">CRDRKGVGDWEPEPGSSSALLGWSNVNPNSTHPARRGQEIGVTWTGQHRLASSHPAVRSSCAFEVGRSRVETLFTRDLGRRSLPSNDGALCVALNLRQLRKGP</sequence>
<dbReference type="EMBL" id="JAWDGP010007537">
    <property type="protein sequence ID" value="KAK3714248.1"/>
    <property type="molecule type" value="Genomic_DNA"/>
</dbReference>